<evidence type="ECO:0000256" key="1">
    <source>
        <dbReference type="ARBA" id="ARBA00009890"/>
    </source>
</evidence>
<dbReference type="PROSITE" id="PS50082">
    <property type="entry name" value="WD_REPEATS_2"/>
    <property type="match status" value="4"/>
</dbReference>
<comment type="subunit">
    <text evidence="5">Part of TORC1 complex. Part of the TORC2 complex.</text>
</comment>
<dbReference type="RefSeq" id="XP_015189720.1">
    <property type="nucleotide sequence ID" value="XM_015334234.1"/>
</dbReference>
<dbReference type="PROSITE" id="PS00678">
    <property type="entry name" value="WD_REPEATS_1"/>
    <property type="match status" value="2"/>
</dbReference>
<dbReference type="PRINTS" id="PR00320">
    <property type="entry name" value="GPROTEINBRPT"/>
</dbReference>
<comment type="subcellular location">
    <subcellularLocation>
        <location evidence="5">Cytoplasm</location>
    </subcellularLocation>
</comment>
<dbReference type="SMART" id="SM00320">
    <property type="entry name" value="WD40"/>
    <property type="match status" value="6"/>
</dbReference>
<name>A0ABM1JB82_POLDO</name>
<dbReference type="InterPro" id="IPR020472">
    <property type="entry name" value="WD40_PAC1"/>
</dbReference>
<protein>
    <recommendedName>
        <fullName evidence="5">Target of rapamycin complex subunit lst8</fullName>
        <shortName evidence="5">TORC subunit lst8</shortName>
    </recommendedName>
</protein>
<feature type="repeat" description="WD" evidence="4">
    <location>
        <begin position="81"/>
        <end position="115"/>
    </location>
</feature>
<dbReference type="CDD" id="cd00200">
    <property type="entry name" value="WD40"/>
    <property type="match status" value="1"/>
</dbReference>
<gene>
    <name evidence="7 8" type="primary">LOC107073539</name>
</gene>
<dbReference type="InterPro" id="IPR001680">
    <property type="entry name" value="WD40_rpt"/>
</dbReference>
<evidence type="ECO:0000256" key="4">
    <source>
        <dbReference type="PROSITE-ProRule" id="PRU00221"/>
    </source>
</evidence>
<keyword evidence="2 4" id="KW-0853">WD repeat</keyword>
<evidence type="ECO:0000256" key="5">
    <source>
        <dbReference type="RuleBase" id="RU369068"/>
    </source>
</evidence>
<sequence>MTVDNETSDQQVLFATGGYDHTIKLWQPHTGNCERTFTETEFQQVNALDITPDKYFISAAGYQHIRMYDLGRSDPTPVVTYEGGSKNISGFGFQEEGKWMYTGGEDCSARIWDLRYLNGKCQRIFQVSAPVNCVCLHPNQAELVVGDQSGVIHLWDLRSDHNEQLIPETEASIQDVTINQDGTYMAAVNNKGHCYIWTLSGGIGEEPTKPIPRHKLVAHKRYALRCKFSPDSTLLVTTSADQTARVWRTTDFSEVQVLQHEAKRWVWDAAFSADSQYLFTASSDGIARLWNVSTGAIVREYKGHQKAVTALAFYEEAVSTA</sequence>
<evidence type="ECO:0000313" key="6">
    <source>
        <dbReference type="Proteomes" id="UP000694924"/>
    </source>
</evidence>
<dbReference type="InterPro" id="IPR036322">
    <property type="entry name" value="WD40_repeat_dom_sf"/>
</dbReference>
<dbReference type="Pfam" id="PF00400">
    <property type="entry name" value="WD40"/>
    <property type="match status" value="5"/>
</dbReference>
<keyword evidence="6" id="KW-1185">Reference proteome</keyword>
<dbReference type="PROSITE" id="PS50294">
    <property type="entry name" value="WD_REPEATS_REGION"/>
    <property type="match status" value="2"/>
</dbReference>
<dbReference type="RefSeq" id="XP_015189714.1">
    <property type="nucleotide sequence ID" value="XM_015334228.1"/>
</dbReference>
<proteinExistence type="inferred from homology"/>
<keyword evidence="3 5" id="KW-0677">Repeat</keyword>
<feature type="repeat" description="WD" evidence="4">
    <location>
        <begin position="216"/>
        <end position="257"/>
    </location>
</feature>
<dbReference type="InterPro" id="IPR015943">
    <property type="entry name" value="WD40/YVTN_repeat-like_dom_sf"/>
</dbReference>
<evidence type="ECO:0000256" key="2">
    <source>
        <dbReference type="ARBA" id="ARBA00022574"/>
    </source>
</evidence>
<dbReference type="Proteomes" id="UP000694924">
    <property type="component" value="Unplaced"/>
</dbReference>
<evidence type="ECO:0000313" key="8">
    <source>
        <dbReference type="RefSeq" id="XP_015189720.1"/>
    </source>
</evidence>
<dbReference type="InterPro" id="IPR019775">
    <property type="entry name" value="WD40_repeat_CS"/>
</dbReference>
<evidence type="ECO:0000256" key="3">
    <source>
        <dbReference type="ARBA" id="ARBA00022737"/>
    </source>
</evidence>
<feature type="repeat" description="WD" evidence="4">
    <location>
        <begin position="266"/>
        <end position="300"/>
    </location>
</feature>
<dbReference type="SUPFAM" id="SSF50978">
    <property type="entry name" value="WD40 repeat-like"/>
    <property type="match status" value="1"/>
</dbReference>
<dbReference type="PANTHER" id="PTHR19842:SF0">
    <property type="entry name" value="TARGET OF RAPAMYCIN COMPLEX SUBUNIT LST8"/>
    <property type="match status" value="1"/>
</dbReference>
<reference evidence="7 8" key="1">
    <citation type="submission" date="2025-05" db="UniProtKB">
        <authorList>
            <consortium name="RefSeq"/>
        </authorList>
    </citation>
    <scope>IDENTIFICATION</scope>
    <source>
        <tissue evidence="7 8">Whole body</tissue>
    </source>
</reference>
<dbReference type="GeneID" id="107073539"/>
<evidence type="ECO:0000313" key="7">
    <source>
        <dbReference type="RefSeq" id="XP_015189714.1"/>
    </source>
</evidence>
<accession>A0ABM1JB82</accession>
<comment type="similarity">
    <text evidence="1 5">Belongs to the WD repeat LST8 family.</text>
</comment>
<keyword evidence="5" id="KW-0963">Cytoplasm</keyword>
<feature type="repeat" description="WD" evidence="4">
    <location>
        <begin position="13"/>
        <end position="36"/>
    </location>
</feature>
<dbReference type="Gene3D" id="2.130.10.10">
    <property type="entry name" value="YVTN repeat-like/Quinoprotein amine dehydrogenase"/>
    <property type="match status" value="1"/>
</dbReference>
<dbReference type="InterPro" id="IPR037588">
    <property type="entry name" value="MLST8"/>
</dbReference>
<comment type="function">
    <text evidence="5">Subunit of TORC1 and TORC2, which regulate cell growth and survival in response to nutrient and hormonal signals.</text>
</comment>
<dbReference type="PANTHER" id="PTHR19842">
    <property type="entry name" value="G BETA-LIKE PROTEIN GBL"/>
    <property type="match status" value="1"/>
</dbReference>
<organism evidence="6 8">
    <name type="scientific">Polistes dominula</name>
    <name type="common">European paper wasp</name>
    <name type="synonym">Vespa dominula</name>
    <dbReference type="NCBI Taxonomy" id="743375"/>
    <lineage>
        <taxon>Eukaryota</taxon>
        <taxon>Metazoa</taxon>
        <taxon>Ecdysozoa</taxon>
        <taxon>Arthropoda</taxon>
        <taxon>Hexapoda</taxon>
        <taxon>Insecta</taxon>
        <taxon>Pterygota</taxon>
        <taxon>Neoptera</taxon>
        <taxon>Endopterygota</taxon>
        <taxon>Hymenoptera</taxon>
        <taxon>Apocrita</taxon>
        <taxon>Aculeata</taxon>
        <taxon>Vespoidea</taxon>
        <taxon>Vespidae</taxon>
        <taxon>Polistinae</taxon>
        <taxon>Polistini</taxon>
        <taxon>Polistes</taxon>
    </lineage>
</organism>